<evidence type="ECO:0000256" key="3">
    <source>
        <dbReference type="PROSITE-ProRule" id="PRU00339"/>
    </source>
</evidence>
<dbReference type="PANTHER" id="PTHR44943">
    <property type="entry name" value="CELLULOSE SYNTHASE OPERON PROTEIN C"/>
    <property type="match status" value="1"/>
</dbReference>
<dbReference type="InterPro" id="IPR019734">
    <property type="entry name" value="TPR_rpt"/>
</dbReference>
<dbReference type="OrthoDB" id="2082605at2"/>
<gene>
    <name evidence="5" type="ordered locus">ANT_30330</name>
</gene>
<evidence type="ECO:0000256" key="2">
    <source>
        <dbReference type="ARBA" id="ARBA00022803"/>
    </source>
</evidence>
<dbReference type="SMART" id="SM00028">
    <property type="entry name" value="TPR"/>
    <property type="match status" value="9"/>
</dbReference>
<dbReference type="SUPFAM" id="SSF48452">
    <property type="entry name" value="TPR-like"/>
    <property type="match status" value="3"/>
</dbReference>
<dbReference type="eggNOG" id="COG0457">
    <property type="taxonomic scope" value="Bacteria"/>
</dbReference>
<feature type="region of interest" description="Disordered" evidence="4">
    <location>
        <begin position="197"/>
        <end position="238"/>
    </location>
</feature>
<dbReference type="EMBL" id="AP012029">
    <property type="protein sequence ID" value="BAJ65059.1"/>
    <property type="molecule type" value="Genomic_DNA"/>
</dbReference>
<feature type="repeat" description="TPR" evidence="3">
    <location>
        <begin position="42"/>
        <end position="75"/>
    </location>
</feature>
<protein>
    <recommendedName>
        <fullName evidence="7">Tetratricopeptide repeat protein</fullName>
    </recommendedName>
</protein>
<keyword evidence="2 3" id="KW-0802">TPR repeat</keyword>
<dbReference type="HOGENOM" id="CLU_359704_0_0_0"/>
<reference evidence="5 6" key="1">
    <citation type="submission" date="2010-12" db="EMBL/GenBank/DDBJ databases">
        <title>Whole genome sequence of Anaerolinea thermophila UNI-1.</title>
        <authorList>
            <person name="Narita-Yamada S."/>
            <person name="Kishi E."/>
            <person name="Watanabe Y."/>
            <person name="Takasaki K."/>
            <person name="Ankai A."/>
            <person name="Oguchi A."/>
            <person name="Fukui S."/>
            <person name="Takahashi M."/>
            <person name="Yashiro I."/>
            <person name="Hosoyama A."/>
            <person name="Sekiguchi Y."/>
            <person name="Hanada S."/>
            <person name="Fujita N."/>
        </authorList>
    </citation>
    <scope>NUCLEOTIDE SEQUENCE [LARGE SCALE GENOMIC DNA]</scope>
    <source>
        <strain evidence="6">DSM 14523 / JCM 11388 / NBRC 100420 / UNI-1</strain>
    </source>
</reference>
<dbReference type="Pfam" id="PF14938">
    <property type="entry name" value="SNAP"/>
    <property type="match status" value="1"/>
</dbReference>
<dbReference type="KEGG" id="atm:ANT_30330"/>
<name>E8N2B2_ANATU</name>
<dbReference type="PROSITE" id="PS50293">
    <property type="entry name" value="TPR_REGION"/>
    <property type="match status" value="1"/>
</dbReference>
<dbReference type="AlphaFoldDB" id="E8N2B2"/>
<feature type="repeat" description="TPR" evidence="3">
    <location>
        <begin position="524"/>
        <end position="557"/>
    </location>
</feature>
<organism evidence="5 6">
    <name type="scientific">Anaerolinea thermophila (strain DSM 14523 / JCM 11388 / NBRC 100420 / UNI-1)</name>
    <dbReference type="NCBI Taxonomy" id="926569"/>
    <lineage>
        <taxon>Bacteria</taxon>
        <taxon>Bacillati</taxon>
        <taxon>Chloroflexota</taxon>
        <taxon>Anaerolineae</taxon>
        <taxon>Anaerolineales</taxon>
        <taxon>Anaerolineaceae</taxon>
        <taxon>Anaerolinea</taxon>
    </lineage>
</organism>
<dbReference type="PANTHER" id="PTHR44943:SF8">
    <property type="entry name" value="TPR REPEAT-CONTAINING PROTEIN MJ0263"/>
    <property type="match status" value="1"/>
</dbReference>
<evidence type="ECO:0000313" key="6">
    <source>
        <dbReference type="Proteomes" id="UP000008922"/>
    </source>
</evidence>
<evidence type="ECO:0000313" key="5">
    <source>
        <dbReference type="EMBL" id="BAJ65059.1"/>
    </source>
</evidence>
<keyword evidence="1" id="KW-0677">Repeat</keyword>
<evidence type="ECO:0000256" key="4">
    <source>
        <dbReference type="SAM" id="MobiDB-lite"/>
    </source>
</evidence>
<dbReference type="Gene3D" id="1.25.40.10">
    <property type="entry name" value="Tetratricopeptide repeat domain"/>
    <property type="match status" value="3"/>
</dbReference>
<dbReference type="InterPro" id="IPR051685">
    <property type="entry name" value="Ycf3/AcsC/BcsC/TPR_MFPF"/>
</dbReference>
<dbReference type="InterPro" id="IPR011990">
    <property type="entry name" value="TPR-like_helical_dom_sf"/>
</dbReference>
<dbReference type="RefSeq" id="WP_013561400.1">
    <property type="nucleotide sequence ID" value="NC_014960.1"/>
</dbReference>
<accession>E8N2B2</accession>
<dbReference type="Proteomes" id="UP000008922">
    <property type="component" value="Chromosome"/>
</dbReference>
<evidence type="ECO:0008006" key="7">
    <source>
        <dbReference type="Google" id="ProtNLM"/>
    </source>
</evidence>
<dbReference type="PROSITE" id="PS50005">
    <property type="entry name" value="TPR"/>
    <property type="match status" value="4"/>
</dbReference>
<dbReference type="Pfam" id="PF00515">
    <property type="entry name" value="TPR_1"/>
    <property type="match status" value="1"/>
</dbReference>
<proteinExistence type="predicted"/>
<feature type="repeat" description="TPR" evidence="3">
    <location>
        <begin position="578"/>
        <end position="611"/>
    </location>
</feature>
<dbReference type="STRING" id="926569.ANT_30330"/>
<dbReference type="InParanoid" id="E8N2B2"/>
<feature type="repeat" description="TPR" evidence="3">
    <location>
        <begin position="150"/>
        <end position="183"/>
    </location>
</feature>
<evidence type="ECO:0000256" key="1">
    <source>
        <dbReference type="ARBA" id="ARBA00022737"/>
    </source>
</evidence>
<sequence>MAGNQAVFQQAMNQGHSAAWDQDWVKAAQYYAQALDEMPDSPLALSSLGLAYFELGEYERALECYQRASKIAPTDPVPYEKLTRIYERMGKLKEASEVCLQAAELHLRARDVDKAIEDWVHVLSLFPEHLPTRQRLAAVYERMGRKMEAINEYVAIASLFQRTGDMTRALKSVEYALRLMPESQEARFALHMLRTNQLLPPPSRPKGSTGPIRMASVRGEEKGKSAQKTESTGLNPLEEGRQKALEQLASLLFDQVEESQREPAPRSGLAALARGVTGPLSMAGDRTRMALHIGQAIDSQMQGDVSNAIAELERAADAGLRHAALYYDLGYLLAERDGDKALRYLQEAAKHPEYLLPSSLLRGKILLDKGMYPEAAGAYLQALAQADVALVPEAHQEALRQSYEPLVDAVASEEDLKSLENLCIQVRDQLMRSDWRDLLAKARQNLPQVAPDAPPSPVAEILLETRGSQVVEAIARVRELSQMGLTRTAQEEAFYALQLAPHYLPLHEQVGELLLREGRTEDASRKFQVVAELYAVRGEVARAARLYRRVLQMNPMDLEVREQLIELLVTQERIDEALEEYMELADAYYRLAELDKARQTYLNALKIAQQSRQNRTWGVEILLKVADIDMQRLNFRQALRIYEQIRTIQPDNPQTRLQLVQLNLRMGQSAAALGEVDSFINLMESTGRRAQAVQFLQDLLAEVGPNVDLSRRLADLLVREGRIEEGVAQMDAAANLYLDEGKVMEAINLLETIVSLNPPNVQEYREALNALRRDSLRR</sequence>
<keyword evidence="6" id="KW-1185">Reference proteome</keyword>